<organism evidence="2 3">
    <name type="scientific">Phyllobacterium sophorae</name>
    <dbReference type="NCBI Taxonomy" id="1520277"/>
    <lineage>
        <taxon>Bacteria</taxon>
        <taxon>Pseudomonadati</taxon>
        <taxon>Pseudomonadota</taxon>
        <taxon>Alphaproteobacteria</taxon>
        <taxon>Hyphomicrobiales</taxon>
        <taxon>Phyllobacteriaceae</taxon>
        <taxon>Phyllobacterium</taxon>
    </lineage>
</organism>
<feature type="region of interest" description="Disordered" evidence="1">
    <location>
        <begin position="1"/>
        <end position="64"/>
    </location>
</feature>
<evidence type="ECO:0000313" key="3">
    <source>
        <dbReference type="Proteomes" id="UP000241764"/>
    </source>
</evidence>
<dbReference type="Proteomes" id="UP000241764">
    <property type="component" value="Unassembled WGS sequence"/>
</dbReference>
<dbReference type="RefSeq" id="WP_106665930.1">
    <property type="nucleotide sequence ID" value="NZ_PGGM01000011.1"/>
</dbReference>
<dbReference type="OrthoDB" id="8117066at2"/>
<comment type="caution">
    <text evidence="2">The sequence shown here is derived from an EMBL/GenBank/DDBJ whole genome shotgun (WGS) entry which is preliminary data.</text>
</comment>
<evidence type="ECO:0000256" key="1">
    <source>
        <dbReference type="SAM" id="MobiDB-lite"/>
    </source>
</evidence>
<dbReference type="EMBL" id="PGGM01000011">
    <property type="protein sequence ID" value="PSH61757.1"/>
    <property type="molecule type" value="Genomic_DNA"/>
</dbReference>
<name>A0A2P7B5K2_9HYPH</name>
<feature type="compositionally biased region" description="Polar residues" evidence="1">
    <location>
        <begin position="1"/>
        <end position="10"/>
    </location>
</feature>
<proteinExistence type="predicted"/>
<sequence>MKNKASQSGPKNDAKGQFVKTRHGAENDGVLSANPRVLSGKKDGDATFKADAKENEKDRQAPKR</sequence>
<dbReference type="AlphaFoldDB" id="A0A2P7B5K2"/>
<evidence type="ECO:0000313" key="2">
    <source>
        <dbReference type="EMBL" id="PSH61757.1"/>
    </source>
</evidence>
<accession>A0A2P7B5K2</accession>
<protein>
    <submittedName>
        <fullName evidence="2">Uncharacterized protein</fullName>
    </submittedName>
</protein>
<feature type="compositionally biased region" description="Basic and acidic residues" evidence="1">
    <location>
        <begin position="40"/>
        <end position="64"/>
    </location>
</feature>
<gene>
    <name evidence="2" type="ORF">CU103_20680</name>
</gene>
<keyword evidence="3" id="KW-1185">Reference proteome</keyword>
<reference evidence="3" key="1">
    <citation type="submission" date="2017-11" db="EMBL/GenBank/DDBJ databases">
        <authorList>
            <person name="Kuznetsova I."/>
            <person name="Sazanova A."/>
            <person name="Chirak E."/>
            <person name="Safronova V."/>
            <person name="Willems A."/>
        </authorList>
    </citation>
    <scope>NUCLEOTIDE SEQUENCE [LARGE SCALE GENOMIC DNA]</scope>
    <source>
        <strain evidence="3">CCBAU 03422</strain>
    </source>
</reference>